<gene>
    <name evidence="2" type="ORF">SAMN05444422_101462</name>
</gene>
<protein>
    <submittedName>
        <fullName evidence="2">Uncharacterized protein</fullName>
    </submittedName>
</protein>
<keyword evidence="3" id="KW-1185">Reference proteome</keyword>
<sequence>MASVRACLDSLLGSQLIVIFELVFIYLVLVAIAVGIVAVVDPISSLEELDYELREFVHYYKETSWWWLTTFFTSVVALTVGSGNGLFVNLVFLSIFTAPAMLYFHRKYPFSLKCGYRARTSSGRTAINEEKENIATPDNGLYVLEFPITTGSNVEDIAIDLTIPDGVEVWSHSGIGGVELSEDETAIEGKAPPGRDSFVFELILTETTGVQQGGNLLILSDAESGRELVTIRLLP</sequence>
<organism evidence="2 3">
    <name type="scientific">Natronobacterium haloterrestre</name>
    <name type="common">Halobiforma haloterrestris</name>
    <dbReference type="NCBI Taxonomy" id="148448"/>
    <lineage>
        <taxon>Archaea</taxon>
        <taxon>Methanobacteriati</taxon>
        <taxon>Methanobacteriota</taxon>
        <taxon>Stenosarchaea group</taxon>
        <taxon>Halobacteria</taxon>
        <taxon>Halobacteriales</taxon>
        <taxon>Natrialbaceae</taxon>
        <taxon>Natronobacterium</taxon>
    </lineage>
</organism>
<evidence type="ECO:0000313" key="2">
    <source>
        <dbReference type="EMBL" id="SFB72059.1"/>
    </source>
</evidence>
<dbReference type="EMBL" id="FOKW01000001">
    <property type="protein sequence ID" value="SFB72059.1"/>
    <property type="molecule type" value="Genomic_DNA"/>
</dbReference>
<feature type="transmembrane region" description="Helical" evidence="1">
    <location>
        <begin position="64"/>
        <end position="80"/>
    </location>
</feature>
<dbReference type="Proteomes" id="UP000199161">
    <property type="component" value="Unassembled WGS sequence"/>
</dbReference>
<keyword evidence="1" id="KW-0472">Membrane</keyword>
<name>A0A1I1DAL6_NATHA</name>
<proteinExistence type="predicted"/>
<reference evidence="3" key="1">
    <citation type="submission" date="2016-10" db="EMBL/GenBank/DDBJ databases">
        <authorList>
            <person name="Varghese N."/>
            <person name="Submissions S."/>
        </authorList>
    </citation>
    <scope>NUCLEOTIDE SEQUENCE [LARGE SCALE GENOMIC DNA]</scope>
    <source>
        <strain evidence="3">DSM 13078</strain>
    </source>
</reference>
<dbReference type="RefSeq" id="WP_089784974.1">
    <property type="nucleotide sequence ID" value="NZ_FOKW01000001.1"/>
</dbReference>
<feature type="transmembrane region" description="Helical" evidence="1">
    <location>
        <begin position="16"/>
        <end position="43"/>
    </location>
</feature>
<keyword evidence="1" id="KW-1133">Transmembrane helix</keyword>
<evidence type="ECO:0000313" key="3">
    <source>
        <dbReference type="Proteomes" id="UP000199161"/>
    </source>
</evidence>
<keyword evidence="1" id="KW-0812">Transmembrane</keyword>
<evidence type="ECO:0000256" key="1">
    <source>
        <dbReference type="SAM" id="Phobius"/>
    </source>
</evidence>
<accession>A0A1I1DAL6</accession>
<dbReference type="OrthoDB" id="202524at2157"/>
<dbReference type="AlphaFoldDB" id="A0A1I1DAL6"/>
<feature type="transmembrane region" description="Helical" evidence="1">
    <location>
        <begin position="86"/>
        <end position="104"/>
    </location>
</feature>